<dbReference type="EMBL" id="UINC01182598">
    <property type="protein sequence ID" value="SVD92902.1"/>
    <property type="molecule type" value="Genomic_DNA"/>
</dbReference>
<evidence type="ECO:0000313" key="1">
    <source>
        <dbReference type="EMBL" id="SVD92902.1"/>
    </source>
</evidence>
<accession>A0A382ZBN7</accession>
<feature type="non-terminal residue" evidence="1">
    <location>
        <position position="55"/>
    </location>
</feature>
<gene>
    <name evidence="1" type="ORF">METZ01_LOCUS445756</name>
</gene>
<organism evidence="1">
    <name type="scientific">marine metagenome</name>
    <dbReference type="NCBI Taxonomy" id="408172"/>
    <lineage>
        <taxon>unclassified sequences</taxon>
        <taxon>metagenomes</taxon>
        <taxon>ecological metagenomes</taxon>
    </lineage>
</organism>
<feature type="non-terminal residue" evidence="1">
    <location>
        <position position="1"/>
    </location>
</feature>
<reference evidence="1" key="1">
    <citation type="submission" date="2018-05" db="EMBL/GenBank/DDBJ databases">
        <authorList>
            <person name="Lanie J.A."/>
            <person name="Ng W.-L."/>
            <person name="Kazmierczak K.M."/>
            <person name="Andrzejewski T.M."/>
            <person name="Davidsen T.M."/>
            <person name="Wayne K.J."/>
            <person name="Tettelin H."/>
            <person name="Glass J.I."/>
            <person name="Rusch D."/>
            <person name="Podicherti R."/>
            <person name="Tsui H.-C.T."/>
            <person name="Winkler M.E."/>
        </authorList>
    </citation>
    <scope>NUCLEOTIDE SEQUENCE</scope>
</reference>
<sequence length="55" mass="6472">MNRRNFLGYIGCSCCSVLLYQCESVPITQRKQLRIFSESKLNRQAAQIYEKIKKN</sequence>
<name>A0A382ZBN7_9ZZZZ</name>
<proteinExistence type="predicted"/>
<protein>
    <submittedName>
        <fullName evidence="1">Uncharacterized protein</fullName>
    </submittedName>
</protein>
<dbReference type="AlphaFoldDB" id="A0A382ZBN7"/>